<evidence type="ECO:0000313" key="2">
    <source>
        <dbReference type="Proteomes" id="UP001163603"/>
    </source>
</evidence>
<proteinExistence type="predicted"/>
<accession>A0ACC0YL92</accession>
<gene>
    <name evidence="1" type="ORF">Pint_22117</name>
</gene>
<evidence type="ECO:0000313" key="1">
    <source>
        <dbReference type="EMBL" id="KAJ0037898.1"/>
    </source>
</evidence>
<sequence length="92" mass="10207">MSNLKRVVIIMLCVLLTWSFLVRDTEGNNIGYLPINKGDTVPCGPKSPQGCKETPANRYQRGCNPATKCRGDVLPVLDPKHNKRMTAPPKKD</sequence>
<comment type="caution">
    <text evidence="1">The sequence shown here is derived from an EMBL/GenBank/DDBJ whole genome shotgun (WGS) entry which is preliminary data.</text>
</comment>
<organism evidence="1 2">
    <name type="scientific">Pistacia integerrima</name>
    <dbReference type="NCBI Taxonomy" id="434235"/>
    <lineage>
        <taxon>Eukaryota</taxon>
        <taxon>Viridiplantae</taxon>
        <taxon>Streptophyta</taxon>
        <taxon>Embryophyta</taxon>
        <taxon>Tracheophyta</taxon>
        <taxon>Spermatophyta</taxon>
        <taxon>Magnoliopsida</taxon>
        <taxon>eudicotyledons</taxon>
        <taxon>Gunneridae</taxon>
        <taxon>Pentapetalae</taxon>
        <taxon>rosids</taxon>
        <taxon>malvids</taxon>
        <taxon>Sapindales</taxon>
        <taxon>Anacardiaceae</taxon>
        <taxon>Pistacia</taxon>
    </lineage>
</organism>
<dbReference type="Proteomes" id="UP001163603">
    <property type="component" value="Chromosome 6"/>
</dbReference>
<reference evidence="2" key="1">
    <citation type="journal article" date="2023" name="G3 (Bethesda)">
        <title>Genome assembly and association tests identify interacting loci associated with vigor, precocity, and sex in interspecific pistachio rootstocks.</title>
        <authorList>
            <person name="Palmer W."/>
            <person name="Jacygrad E."/>
            <person name="Sagayaradj S."/>
            <person name="Cavanaugh K."/>
            <person name="Han R."/>
            <person name="Bertier L."/>
            <person name="Beede B."/>
            <person name="Kafkas S."/>
            <person name="Golino D."/>
            <person name="Preece J."/>
            <person name="Michelmore R."/>
        </authorList>
    </citation>
    <scope>NUCLEOTIDE SEQUENCE [LARGE SCALE GENOMIC DNA]</scope>
</reference>
<protein>
    <submittedName>
        <fullName evidence="1">Uncharacterized protein</fullName>
    </submittedName>
</protein>
<dbReference type="EMBL" id="CM047741">
    <property type="protein sequence ID" value="KAJ0037898.1"/>
    <property type="molecule type" value="Genomic_DNA"/>
</dbReference>
<name>A0ACC0YL92_9ROSI</name>
<keyword evidence="2" id="KW-1185">Reference proteome</keyword>